<dbReference type="PROSITE" id="PS51747">
    <property type="entry name" value="CYT_DCMP_DEAMINASES_2"/>
    <property type="match status" value="1"/>
</dbReference>
<keyword evidence="2" id="KW-0862">Zinc</keyword>
<dbReference type="PANTHER" id="PTHR11079:SF162">
    <property type="entry name" value="RIBOFLAVIN BIOSYNTHESIS PROTEIN PYRD, CHLOROPLASTIC"/>
    <property type="match status" value="1"/>
</dbReference>
<dbReference type="GO" id="GO:0016787">
    <property type="term" value="F:hydrolase activity"/>
    <property type="evidence" value="ECO:0007669"/>
    <property type="project" value="InterPro"/>
</dbReference>
<accession>A0A240A8H8</accession>
<dbReference type="EMBL" id="LT906479">
    <property type="protein sequence ID" value="SNV79657.1"/>
    <property type="molecule type" value="Genomic_DNA"/>
</dbReference>
<dbReference type="PROSITE" id="PS00903">
    <property type="entry name" value="CYT_DCMP_DEAMINASES_1"/>
    <property type="match status" value="1"/>
</dbReference>
<dbReference type="Pfam" id="PF00383">
    <property type="entry name" value="dCMP_cyt_deam_1"/>
    <property type="match status" value="1"/>
</dbReference>
<evidence type="ECO:0000256" key="1">
    <source>
        <dbReference type="ARBA" id="ARBA00022723"/>
    </source>
</evidence>
<dbReference type="CDD" id="cd01284">
    <property type="entry name" value="Riboflavin_deaminase-reductase"/>
    <property type="match status" value="1"/>
</dbReference>
<dbReference type="OrthoDB" id="9800865at2"/>
<dbReference type="Gene3D" id="3.40.140.10">
    <property type="entry name" value="Cytidine Deaminase, domain 2"/>
    <property type="match status" value="1"/>
</dbReference>
<feature type="domain" description="CMP/dCMP-type deaminase" evidence="3">
    <location>
        <begin position="1"/>
        <end position="114"/>
    </location>
</feature>
<dbReference type="InterPro" id="IPR016192">
    <property type="entry name" value="APOBEC/CMP_deaminase_Zn-bd"/>
</dbReference>
<dbReference type="Proteomes" id="UP000215134">
    <property type="component" value="Chromosome 1"/>
</dbReference>
<dbReference type="GO" id="GO:0008270">
    <property type="term" value="F:zinc ion binding"/>
    <property type="evidence" value="ECO:0007669"/>
    <property type="project" value="InterPro"/>
</dbReference>
<dbReference type="RefSeq" id="WP_095099941.1">
    <property type="nucleotide sequence ID" value="NZ_CAMIQD010000005.1"/>
</dbReference>
<name>A0A240A8H8_SERFI</name>
<sequence>MSKTRIMQEALRCARQALPDCLPNPPVGSVLVKQDLIVAQGYTRAPGYYHAEADVLSQVEGTLEEYELYVILEPCSFHGRTPSCARAIVERRVGKVYVGILDPHPRNRGAGIALLEQGGIPVEVGLLADPITAWLSPYLHHEPEPFTQSRGC</sequence>
<keyword evidence="1" id="KW-0479">Metal-binding</keyword>
<dbReference type="PANTHER" id="PTHR11079">
    <property type="entry name" value="CYTOSINE DEAMINASE FAMILY MEMBER"/>
    <property type="match status" value="1"/>
</dbReference>
<dbReference type="GeneID" id="75025282"/>
<evidence type="ECO:0000256" key="2">
    <source>
        <dbReference type="ARBA" id="ARBA00022833"/>
    </source>
</evidence>
<gene>
    <name evidence="4" type="primary">ribD_1</name>
    <name evidence="4" type="ORF">SAMEA4384070_00087</name>
</gene>
<proteinExistence type="predicted"/>
<dbReference type="InterPro" id="IPR016193">
    <property type="entry name" value="Cytidine_deaminase-like"/>
</dbReference>
<protein>
    <submittedName>
        <fullName evidence="4">Riboflavin biosynthesis protein RibD</fullName>
    </submittedName>
</protein>
<evidence type="ECO:0000259" key="3">
    <source>
        <dbReference type="PROSITE" id="PS51747"/>
    </source>
</evidence>
<dbReference type="KEGG" id="sfj:SAMEA4384070_0087"/>
<dbReference type="SUPFAM" id="SSF53927">
    <property type="entry name" value="Cytidine deaminase-like"/>
    <property type="match status" value="1"/>
</dbReference>
<evidence type="ECO:0000313" key="4">
    <source>
        <dbReference type="EMBL" id="SNV79657.1"/>
    </source>
</evidence>
<evidence type="ECO:0000313" key="5">
    <source>
        <dbReference type="Proteomes" id="UP000215134"/>
    </source>
</evidence>
<reference evidence="4 5" key="1">
    <citation type="submission" date="2017-06" db="EMBL/GenBank/DDBJ databases">
        <authorList>
            <consortium name="Pathogen Informatics"/>
        </authorList>
    </citation>
    <scope>NUCLEOTIDE SEQUENCE [LARGE SCALE GENOMIC DNA]</scope>
    <source>
        <strain evidence="4 5">NCTC12148</strain>
    </source>
</reference>
<dbReference type="InterPro" id="IPR002125">
    <property type="entry name" value="CMP_dCMP_dom"/>
</dbReference>
<dbReference type="AlphaFoldDB" id="A0A240A8H8"/>
<keyword evidence="5" id="KW-1185">Reference proteome</keyword>
<organism evidence="4 5">
    <name type="scientific">Serratia ficaria</name>
    <dbReference type="NCBI Taxonomy" id="61651"/>
    <lineage>
        <taxon>Bacteria</taxon>
        <taxon>Pseudomonadati</taxon>
        <taxon>Pseudomonadota</taxon>
        <taxon>Gammaproteobacteria</taxon>
        <taxon>Enterobacterales</taxon>
        <taxon>Yersiniaceae</taxon>
        <taxon>Serratia</taxon>
    </lineage>
</organism>
<dbReference type="STRING" id="1411141.GCA_001590885_02885"/>